<comment type="caution">
    <text evidence="1">The sequence shown here is derived from an EMBL/GenBank/DDBJ whole genome shotgun (WGS) entry which is preliminary data.</text>
</comment>
<dbReference type="AlphaFoldDB" id="A0A7K1TEM1"/>
<evidence type="ECO:0008006" key="3">
    <source>
        <dbReference type="Google" id="ProtNLM"/>
    </source>
</evidence>
<protein>
    <recommendedName>
        <fullName evidence="3">Carboxypeptidase-like regulatory domain-containing protein</fullName>
    </recommendedName>
</protein>
<organism evidence="1 2">
    <name type="scientific">Hymenobacter ginkgonis</name>
    <dbReference type="NCBI Taxonomy" id="2682976"/>
    <lineage>
        <taxon>Bacteria</taxon>
        <taxon>Pseudomonadati</taxon>
        <taxon>Bacteroidota</taxon>
        <taxon>Cytophagia</taxon>
        <taxon>Cytophagales</taxon>
        <taxon>Hymenobacteraceae</taxon>
        <taxon>Hymenobacter</taxon>
    </lineage>
</organism>
<dbReference type="Gene3D" id="2.60.40.1120">
    <property type="entry name" value="Carboxypeptidase-like, regulatory domain"/>
    <property type="match status" value="1"/>
</dbReference>
<evidence type="ECO:0000313" key="1">
    <source>
        <dbReference type="EMBL" id="MVN76857.1"/>
    </source>
</evidence>
<gene>
    <name evidence="1" type="ORF">GO988_11030</name>
</gene>
<dbReference type="Pfam" id="PF13715">
    <property type="entry name" value="CarbopepD_reg_2"/>
    <property type="match status" value="1"/>
</dbReference>
<dbReference type="Proteomes" id="UP000441336">
    <property type="component" value="Unassembled WGS sequence"/>
</dbReference>
<dbReference type="InterPro" id="IPR008969">
    <property type="entry name" value="CarboxyPept-like_regulatory"/>
</dbReference>
<evidence type="ECO:0000313" key="2">
    <source>
        <dbReference type="Proteomes" id="UP000441336"/>
    </source>
</evidence>
<proteinExistence type="predicted"/>
<sequence length="684" mass="75328">MLSWSKHLYPTVRVSTLVQAVAVLRPAQQDVLFYTALWLMLLSVSLPAAAQDAVLRGLVLDAGTHQPIPNAQVGIGGNKLGTSTNSDGRFALRVPAAYQASELEVALLGYRRYMRALPPLPGPELRIELSSNPAGLGTVAITSSATSIIREAVARIAQNYPVRPTRLTGFLRESDEDATAHTYEYLAEGVLLVRKPPYPRPRDQGDVQVLQARKVDLRPRQPGAALPPINWIAGPFIPHRFDFVHSRAEFISAAHFKDYQYRFSPQTTFQGRAVYVITFEPRPGTNRANFAGQLYIDEQSYAFLGAEWHRTPTGIRRERVLLFRATERAYRVDYQRYAGRYHLKSVWYNTLGEPLAGHVRRHLAEYLTTAIDTAQTPPPTYRERTQYADIFLASPTPYDSAFWNHYTISLPPTQLRLDLLAQAARPAADTLPAPAPPAPRRPWLGQVARRLSYTYAAGLLPLTGPGAVARAVVAPVGSAFRADGQATTNKPAVACYFGFGAQVAVTKSLAAYGFQRSLLGGQLQGEGWEAGLTYARNLNPRGRPLWGRVGLGYVRQAVGRSLGTFDNPDADLQLAGTHLAASSLTLALQTQTTALQPKLGLALELGHQLDLAADLGYLLPLRTRSQLRLQETDEGFFSVANTAILPLPAAEAQVYLAGQPTAEVPWRPDRWLLTVGLCYRLQRR</sequence>
<dbReference type="EMBL" id="WQKZ01000002">
    <property type="protein sequence ID" value="MVN76857.1"/>
    <property type="molecule type" value="Genomic_DNA"/>
</dbReference>
<accession>A0A7K1TEM1</accession>
<reference evidence="1 2" key="1">
    <citation type="submission" date="2019-12" db="EMBL/GenBank/DDBJ databases">
        <title>Hymenobacter sp. HMF4947 Genome sequencing and assembly.</title>
        <authorList>
            <person name="Kang H."/>
            <person name="Cha I."/>
            <person name="Kim H."/>
            <person name="Joh K."/>
        </authorList>
    </citation>
    <scope>NUCLEOTIDE SEQUENCE [LARGE SCALE GENOMIC DNA]</scope>
    <source>
        <strain evidence="1 2">HMF4947</strain>
    </source>
</reference>
<name>A0A7K1TEM1_9BACT</name>
<keyword evidence="2" id="KW-1185">Reference proteome</keyword>
<dbReference type="SUPFAM" id="SSF49464">
    <property type="entry name" value="Carboxypeptidase regulatory domain-like"/>
    <property type="match status" value="1"/>
</dbReference>